<protein>
    <submittedName>
        <fullName evidence="4">Unannotated protein</fullName>
    </submittedName>
</protein>
<evidence type="ECO:0000256" key="2">
    <source>
        <dbReference type="ARBA" id="ARBA00023002"/>
    </source>
</evidence>
<dbReference type="PROSITE" id="PS00061">
    <property type="entry name" value="ADH_SHORT"/>
    <property type="match status" value="1"/>
</dbReference>
<dbReference type="InterPro" id="IPR036291">
    <property type="entry name" value="NAD(P)-bd_dom_sf"/>
</dbReference>
<evidence type="ECO:0000259" key="3">
    <source>
        <dbReference type="SMART" id="SM00822"/>
    </source>
</evidence>
<dbReference type="PIRSF" id="PIRSF000126">
    <property type="entry name" value="11-beta-HSD1"/>
    <property type="match status" value="1"/>
</dbReference>
<evidence type="ECO:0000256" key="1">
    <source>
        <dbReference type="ARBA" id="ARBA00006484"/>
    </source>
</evidence>
<proteinExistence type="inferred from homology"/>
<gene>
    <name evidence="4" type="ORF">UFOPK3547_00845</name>
</gene>
<dbReference type="PRINTS" id="PR00080">
    <property type="entry name" value="SDRFAMILY"/>
</dbReference>
<dbReference type="InterPro" id="IPR020904">
    <property type="entry name" value="Sc_DH/Rdtase_CS"/>
</dbReference>
<dbReference type="InterPro" id="IPR057326">
    <property type="entry name" value="KR_dom"/>
</dbReference>
<comment type="similarity">
    <text evidence="1">Belongs to the short-chain dehydrogenases/reductases (SDR) family.</text>
</comment>
<dbReference type="Pfam" id="PF00106">
    <property type="entry name" value="adh_short"/>
    <property type="match status" value="1"/>
</dbReference>
<organism evidence="4">
    <name type="scientific">freshwater metagenome</name>
    <dbReference type="NCBI Taxonomy" id="449393"/>
    <lineage>
        <taxon>unclassified sequences</taxon>
        <taxon>metagenomes</taxon>
        <taxon>ecological metagenomes</taxon>
    </lineage>
</organism>
<dbReference type="CDD" id="cd05233">
    <property type="entry name" value="SDR_c"/>
    <property type="match status" value="1"/>
</dbReference>
<dbReference type="PANTHER" id="PTHR44196">
    <property type="entry name" value="DEHYDROGENASE/REDUCTASE SDR FAMILY MEMBER 7B"/>
    <property type="match status" value="1"/>
</dbReference>
<accession>A0A6J5ZMK6</accession>
<dbReference type="GO" id="GO:0016491">
    <property type="term" value="F:oxidoreductase activity"/>
    <property type="evidence" value="ECO:0007669"/>
    <property type="project" value="UniProtKB-KW"/>
</dbReference>
<dbReference type="Gene3D" id="3.40.50.720">
    <property type="entry name" value="NAD(P)-binding Rossmann-like Domain"/>
    <property type="match status" value="1"/>
</dbReference>
<dbReference type="AlphaFoldDB" id="A0A6J5ZMK6"/>
<keyword evidence="2" id="KW-0560">Oxidoreductase</keyword>
<dbReference type="GO" id="GO:0016020">
    <property type="term" value="C:membrane"/>
    <property type="evidence" value="ECO:0007669"/>
    <property type="project" value="TreeGrafter"/>
</dbReference>
<dbReference type="SUPFAM" id="SSF51735">
    <property type="entry name" value="NAD(P)-binding Rossmann-fold domains"/>
    <property type="match status" value="1"/>
</dbReference>
<dbReference type="PRINTS" id="PR00081">
    <property type="entry name" value="GDHRDH"/>
</dbReference>
<dbReference type="PANTHER" id="PTHR44196:SF2">
    <property type="entry name" value="SHORT-CHAIN DEHYDROGENASE-RELATED"/>
    <property type="match status" value="1"/>
</dbReference>
<dbReference type="InterPro" id="IPR002347">
    <property type="entry name" value="SDR_fam"/>
</dbReference>
<dbReference type="EMBL" id="CAESAN010000061">
    <property type="protein sequence ID" value="CAB4343761.1"/>
    <property type="molecule type" value="Genomic_DNA"/>
</dbReference>
<feature type="domain" description="Ketoreductase" evidence="3">
    <location>
        <begin position="10"/>
        <end position="194"/>
    </location>
</feature>
<dbReference type="SMART" id="SM00822">
    <property type="entry name" value="PKS_KR"/>
    <property type="match status" value="1"/>
</dbReference>
<name>A0A6J5ZMK6_9ZZZZ</name>
<evidence type="ECO:0000313" key="4">
    <source>
        <dbReference type="EMBL" id="CAB4343761.1"/>
    </source>
</evidence>
<sequence>MTLPKGSASQTVVVTGASSGIGVDLARTLATRGHALTLVARRAERLEELADELRDEFGAAVTVLPCDLGDPQARAQLADVLLAGPPLAGLCNNAGYGVNGNFVDNDPERERGMIELNVDALHDLTLRLLPSMVDRGSGAILNVASTAAFQPLPGFASYAATKAFVLSFSEALSAELQGTGVSCTALCPGPVRTEFAEVAGSKSFEDSLPEFTIVTSEEVARKAVDAMEKGSRDVIPGLTNRVQTIAGRLTPRSLLLPAMKRITR</sequence>
<reference evidence="4" key="1">
    <citation type="submission" date="2020-05" db="EMBL/GenBank/DDBJ databases">
        <authorList>
            <person name="Chiriac C."/>
            <person name="Salcher M."/>
            <person name="Ghai R."/>
            <person name="Kavagutti S V."/>
        </authorList>
    </citation>
    <scope>NUCLEOTIDE SEQUENCE</scope>
</reference>